<evidence type="ECO:0008006" key="11">
    <source>
        <dbReference type="Google" id="ProtNLM"/>
    </source>
</evidence>
<proteinExistence type="predicted"/>
<keyword evidence="10" id="KW-1185">Reference proteome</keyword>
<keyword evidence="5" id="KW-0238">DNA-binding</keyword>
<dbReference type="PANTHER" id="PTHR47782:SF12">
    <property type="entry name" value="ZN(II)2CYS6 TRANSCRIPTION FACTOR (EUROFUNG)"/>
    <property type="match status" value="1"/>
</dbReference>
<sequence length="360" mass="40667">MHAGSVRAITLEELVRHIAKEPPNDGLGSRLLDVYFQQLHPRYPFLNLEGIWELQKNKMSLATAAQRLSDVPNNTQLAVFLFKRRRIESRIYHSISRTDKSLAMLRSKLEDLCNSLGSWKISLIESLPQDIHLLDYPLLHCHRAIRVLVQPFLTLLPPSDPYDALCLQAVGNICQSHKRLHQALDYGHSFIAVQTVFVAGFTLLYCGLWAQGHRVWSVTLADDIRACSLVLLFVMSERAAWVSKYRDAFEVLLNASMEKLRNGDARLSEMAAAFGSQRWKGKQKRCSSTESDSGIHQDRITPRQDPLPLGQCSGNGTGQPDEVEEDVGKVVMELAKWIDQDTGTTPFWMPNFKDLQNLSG</sequence>
<dbReference type="EMBL" id="NLAX01000003">
    <property type="protein sequence ID" value="PKS12597.1"/>
    <property type="molecule type" value="Genomic_DNA"/>
</dbReference>
<keyword evidence="6" id="KW-0804">Transcription</keyword>
<protein>
    <recommendedName>
        <fullName evidence="11">Transcription factor domain-containing protein</fullName>
    </recommendedName>
</protein>
<keyword evidence="2" id="KW-0479">Metal-binding</keyword>
<evidence type="ECO:0000256" key="1">
    <source>
        <dbReference type="ARBA" id="ARBA00004123"/>
    </source>
</evidence>
<name>A0A2N3NJG8_9PEZI</name>
<gene>
    <name evidence="9" type="ORF">jhhlp_000805</name>
</gene>
<evidence type="ECO:0000256" key="5">
    <source>
        <dbReference type="ARBA" id="ARBA00023125"/>
    </source>
</evidence>
<comment type="caution">
    <text evidence="9">The sequence shown here is derived from an EMBL/GenBank/DDBJ whole genome shotgun (WGS) entry which is preliminary data.</text>
</comment>
<keyword evidence="7" id="KW-0539">Nucleus</keyword>
<feature type="compositionally biased region" description="Basic and acidic residues" evidence="8">
    <location>
        <begin position="293"/>
        <end position="302"/>
    </location>
</feature>
<evidence type="ECO:0000256" key="7">
    <source>
        <dbReference type="ARBA" id="ARBA00023242"/>
    </source>
</evidence>
<dbReference type="PANTHER" id="PTHR47782">
    <property type="entry name" value="ZN(II)2CYS6 TRANSCRIPTION FACTOR (EUROFUNG)-RELATED"/>
    <property type="match status" value="1"/>
</dbReference>
<dbReference type="Proteomes" id="UP000233524">
    <property type="component" value="Unassembled WGS sequence"/>
</dbReference>
<dbReference type="CDD" id="cd12148">
    <property type="entry name" value="fungal_TF_MHR"/>
    <property type="match status" value="1"/>
</dbReference>
<dbReference type="InParanoid" id="A0A2N3NJG8"/>
<organism evidence="9 10">
    <name type="scientific">Lomentospora prolificans</name>
    <dbReference type="NCBI Taxonomy" id="41688"/>
    <lineage>
        <taxon>Eukaryota</taxon>
        <taxon>Fungi</taxon>
        <taxon>Dikarya</taxon>
        <taxon>Ascomycota</taxon>
        <taxon>Pezizomycotina</taxon>
        <taxon>Sordariomycetes</taxon>
        <taxon>Hypocreomycetidae</taxon>
        <taxon>Microascales</taxon>
        <taxon>Microascaceae</taxon>
        <taxon>Lomentospora</taxon>
    </lineage>
</organism>
<evidence type="ECO:0000256" key="3">
    <source>
        <dbReference type="ARBA" id="ARBA00022833"/>
    </source>
</evidence>
<dbReference type="OrthoDB" id="9970124at2759"/>
<dbReference type="GO" id="GO:0045944">
    <property type="term" value="P:positive regulation of transcription by RNA polymerase II"/>
    <property type="evidence" value="ECO:0007669"/>
    <property type="project" value="TreeGrafter"/>
</dbReference>
<evidence type="ECO:0000256" key="4">
    <source>
        <dbReference type="ARBA" id="ARBA00023015"/>
    </source>
</evidence>
<dbReference type="InterPro" id="IPR052202">
    <property type="entry name" value="Yeast_MetPath_Reg"/>
</dbReference>
<evidence type="ECO:0000256" key="2">
    <source>
        <dbReference type="ARBA" id="ARBA00022723"/>
    </source>
</evidence>
<dbReference type="GO" id="GO:0046872">
    <property type="term" value="F:metal ion binding"/>
    <property type="evidence" value="ECO:0007669"/>
    <property type="project" value="UniProtKB-KW"/>
</dbReference>
<dbReference type="AlphaFoldDB" id="A0A2N3NJG8"/>
<comment type="subcellular location">
    <subcellularLocation>
        <location evidence="1">Nucleus</location>
    </subcellularLocation>
</comment>
<evidence type="ECO:0000256" key="6">
    <source>
        <dbReference type="ARBA" id="ARBA00023163"/>
    </source>
</evidence>
<keyword evidence="3" id="KW-0862">Zinc</keyword>
<dbReference type="GO" id="GO:0005634">
    <property type="term" value="C:nucleus"/>
    <property type="evidence" value="ECO:0007669"/>
    <property type="project" value="UniProtKB-SubCell"/>
</dbReference>
<evidence type="ECO:0000313" key="9">
    <source>
        <dbReference type="EMBL" id="PKS12597.1"/>
    </source>
</evidence>
<accession>A0A2N3NJG8</accession>
<feature type="region of interest" description="Disordered" evidence="8">
    <location>
        <begin position="281"/>
        <end position="322"/>
    </location>
</feature>
<dbReference type="VEuPathDB" id="FungiDB:jhhlp_000805"/>
<keyword evidence="4" id="KW-0805">Transcription regulation</keyword>
<dbReference type="GO" id="GO:0000981">
    <property type="term" value="F:DNA-binding transcription factor activity, RNA polymerase II-specific"/>
    <property type="evidence" value="ECO:0007669"/>
    <property type="project" value="TreeGrafter"/>
</dbReference>
<evidence type="ECO:0000256" key="8">
    <source>
        <dbReference type="SAM" id="MobiDB-lite"/>
    </source>
</evidence>
<reference evidence="9 10" key="1">
    <citation type="journal article" date="2017" name="G3 (Bethesda)">
        <title>First Draft Genome Sequence of the Pathogenic Fungus Lomentospora prolificans (Formerly Scedosporium prolificans).</title>
        <authorList>
            <person name="Luo R."/>
            <person name="Zimin A."/>
            <person name="Workman R."/>
            <person name="Fan Y."/>
            <person name="Pertea G."/>
            <person name="Grossman N."/>
            <person name="Wear M.P."/>
            <person name="Jia B."/>
            <person name="Miller H."/>
            <person name="Casadevall A."/>
            <person name="Timp W."/>
            <person name="Zhang S.X."/>
            <person name="Salzberg S.L."/>
        </authorList>
    </citation>
    <scope>NUCLEOTIDE SEQUENCE [LARGE SCALE GENOMIC DNA]</scope>
    <source>
        <strain evidence="9 10">JHH-5317</strain>
    </source>
</reference>
<dbReference type="GO" id="GO:0043565">
    <property type="term" value="F:sequence-specific DNA binding"/>
    <property type="evidence" value="ECO:0007669"/>
    <property type="project" value="TreeGrafter"/>
</dbReference>
<evidence type="ECO:0000313" key="10">
    <source>
        <dbReference type="Proteomes" id="UP000233524"/>
    </source>
</evidence>